<protein>
    <submittedName>
        <fullName evidence="8">Export protein FliQ family 3</fullName>
    </submittedName>
</protein>
<dbReference type="Proteomes" id="UP000008631">
    <property type="component" value="Chromosome"/>
</dbReference>
<evidence type="ECO:0000256" key="4">
    <source>
        <dbReference type="ARBA" id="ARBA00022692"/>
    </source>
</evidence>
<evidence type="ECO:0000256" key="3">
    <source>
        <dbReference type="ARBA" id="ARBA00022475"/>
    </source>
</evidence>
<evidence type="ECO:0000256" key="7">
    <source>
        <dbReference type="SAM" id="Phobius"/>
    </source>
</evidence>
<dbReference type="GO" id="GO:0009306">
    <property type="term" value="P:protein secretion"/>
    <property type="evidence" value="ECO:0007669"/>
    <property type="project" value="InterPro"/>
</dbReference>
<keyword evidence="4 7" id="KW-0812">Transmembrane</keyword>
<dbReference type="EMBL" id="CP002353">
    <property type="protein sequence ID" value="ADV62896.1"/>
    <property type="molecule type" value="Genomic_DNA"/>
</dbReference>
<evidence type="ECO:0000313" key="9">
    <source>
        <dbReference type="Proteomes" id="UP000008631"/>
    </source>
</evidence>
<reference key="1">
    <citation type="submission" date="2010-11" db="EMBL/GenBank/DDBJ databases">
        <title>The complete sequence of chromosome of Isophaera pallida ATCC 43644.</title>
        <authorList>
            <consortium name="US DOE Joint Genome Institute (JGI-PGF)"/>
            <person name="Lucas S."/>
            <person name="Copeland A."/>
            <person name="Lapidus A."/>
            <person name="Bruce D."/>
            <person name="Goodwin L."/>
            <person name="Pitluck S."/>
            <person name="Kyrpides N."/>
            <person name="Mavromatis K."/>
            <person name="Pagani I."/>
            <person name="Ivanova N."/>
            <person name="Saunders E."/>
            <person name="Brettin T."/>
            <person name="Detter J.C."/>
            <person name="Han C."/>
            <person name="Tapia R."/>
            <person name="Land M."/>
            <person name="Hauser L."/>
            <person name="Markowitz V."/>
            <person name="Cheng J.-F."/>
            <person name="Hugenholtz P."/>
            <person name="Woyke T."/>
            <person name="Wu D."/>
            <person name="Eisen J.A."/>
        </authorList>
    </citation>
    <scope>NUCLEOTIDE SEQUENCE</scope>
    <source>
        <strain>ATCC 43644</strain>
    </source>
</reference>
<reference evidence="8 9" key="2">
    <citation type="journal article" date="2011" name="Stand. Genomic Sci.">
        <title>Complete genome sequence of Isosphaera pallida type strain (IS1B).</title>
        <authorList>
            <consortium name="US DOE Joint Genome Institute (JGI-PGF)"/>
            <person name="Goker M."/>
            <person name="Cleland D."/>
            <person name="Saunders E."/>
            <person name="Lapidus A."/>
            <person name="Nolan M."/>
            <person name="Lucas S."/>
            <person name="Hammon N."/>
            <person name="Deshpande S."/>
            <person name="Cheng J.F."/>
            <person name="Tapia R."/>
            <person name="Han C."/>
            <person name="Goodwin L."/>
            <person name="Pitluck S."/>
            <person name="Liolios K."/>
            <person name="Pagani I."/>
            <person name="Ivanova N."/>
            <person name="Mavromatis K."/>
            <person name="Pati A."/>
            <person name="Chen A."/>
            <person name="Palaniappan K."/>
            <person name="Land M."/>
            <person name="Hauser L."/>
            <person name="Chang Y.J."/>
            <person name="Jeffries C.D."/>
            <person name="Detter J.C."/>
            <person name="Beck B."/>
            <person name="Woyke T."/>
            <person name="Bristow J."/>
            <person name="Eisen J.A."/>
            <person name="Markowitz V."/>
            <person name="Hugenholtz P."/>
            <person name="Kyrpides N.C."/>
            <person name="Klenk H.P."/>
        </authorList>
    </citation>
    <scope>NUCLEOTIDE SEQUENCE [LARGE SCALE GENOMIC DNA]</scope>
    <source>
        <strain evidence="9">ATCC 43644 / DSM 9630 / IS1B</strain>
    </source>
</reference>
<proteinExistence type="inferred from homology"/>
<dbReference type="HOGENOM" id="CLU_164516_2_1_0"/>
<keyword evidence="3" id="KW-1003">Cell membrane</keyword>
<feature type="transmembrane region" description="Helical" evidence="7">
    <location>
        <begin position="12"/>
        <end position="35"/>
    </location>
</feature>
<comment type="similarity">
    <text evidence="2">Belongs to the FliQ/MopD/SpaQ family.</text>
</comment>
<dbReference type="PANTHER" id="PTHR34040">
    <property type="entry name" value="FLAGELLAR BIOSYNTHETIC PROTEIN FLIQ"/>
    <property type="match status" value="1"/>
</dbReference>
<evidence type="ECO:0000256" key="1">
    <source>
        <dbReference type="ARBA" id="ARBA00004651"/>
    </source>
</evidence>
<dbReference type="AlphaFoldDB" id="E8R6I5"/>
<evidence type="ECO:0000313" key="8">
    <source>
        <dbReference type="EMBL" id="ADV62896.1"/>
    </source>
</evidence>
<evidence type="ECO:0000256" key="2">
    <source>
        <dbReference type="ARBA" id="ARBA00006156"/>
    </source>
</evidence>
<keyword evidence="9" id="KW-1185">Reference proteome</keyword>
<dbReference type="STRING" id="575540.Isop_2318"/>
<dbReference type="InParanoid" id="E8R6I5"/>
<feature type="transmembrane region" description="Helical" evidence="7">
    <location>
        <begin position="55"/>
        <end position="81"/>
    </location>
</feature>
<keyword evidence="5 7" id="KW-1133">Transmembrane helix</keyword>
<sequence length="89" mass="9471">MDATTATQWTRDAILMAFWLGGPLLTVGLVVGLVVGAMQTMTQLNDPVVGLVPRLLAIAAAIFALAPWMAATWGTFAARLIESLPDYLL</sequence>
<dbReference type="PANTHER" id="PTHR34040:SF2">
    <property type="entry name" value="FLAGELLAR BIOSYNTHETIC PROTEIN FLIQ"/>
    <property type="match status" value="1"/>
</dbReference>
<dbReference type="GO" id="GO:0005886">
    <property type="term" value="C:plasma membrane"/>
    <property type="evidence" value="ECO:0007669"/>
    <property type="project" value="UniProtKB-SubCell"/>
</dbReference>
<comment type="subcellular location">
    <subcellularLocation>
        <location evidence="1">Cell membrane</location>
        <topology evidence="1">Multi-pass membrane protein</topology>
    </subcellularLocation>
</comment>
<organism evidence="8 9">
    <name type="scientific">Isosphaera pallida (strain ATCC 43644 / DSM 9630 / IS1B)</name>
    <dbReference type="NCBI Taxonomy" id="575540"/>
    <lineage>
        <taxon>Bacteria</taxon>
        <taxon>Pseudomonadati</taxon>
        <taxon>Planctomycetota</taxon>
        <taxon>Planctomycetia</taxon>
        <taxon>Isosphaerales</taxon>
        <taxon>Isosphaeraceae</taxon>
        <taxon>Isosphaera</taxon>
    </lineage>
</organism>
<dbReference type="eggNOG" id="COG1987">
    <property type="taxonomic scope" value="Bacteria"/>
</dbReference>
<dbReference type="Pfam" id="PF01313">
    <property type="entry name" value="Bac_export_3"/>
    <property type="match status" value="1"/>
</dbReference>
<keyword evidence="6 7" id="KW-0472">Membrane</keyword>
<dbReference type="PRINTS" id="PR00952">
    <property type="entry name" value="TYPE3IMQPROT"/>
</dbReference>
<dbReference type="RefSeq" id="WP_013565184.1">
    <property type="nucleotide sequence ID" value="NC_014962.1"/>
</dbReference>
<evidence type="ECO:0000256" key="6">
    <source>
        <dbReference type="ARBA" id="ARBA00023136"/>
    </source>
</evidence>
<dbReference type="InterPro" id="IPR002191">
    <property type="entry name" value="Bac_export_3"/>
</dbReference>
<name>E8R6I5_ISOPI</name>
<gene>
    <name evidence="8" type="ordered locus">Isop_2318</name>
</gene>
<accession>E8R6I5</accession>
<evidence type="ECO:0000256" key="5">
    <source>
        <dbReference type="ARBA" id="ARBA00022989"/>
    </source>
</evidence>
<dbReference type="KEGG" id="ipa:Isop_2318"/>
<dbReference type="FunCoup" id="E8R6I5">
    <property type="interactions" value="43"/>
</dbReference>